<dbReference type="EC" id="1.2.4.1" evidence="5"/>
<evidence type="ECO:0000256" key="2">
    <source>
        <dbReference type="ARBA" id="ARBA00023002"/>
    </source>
</evidence>
<dbReference type="GO" id="GO:0006086">
    <property type="term" value="P:pyruvate decarboxylation to acetyl-CoA"/>
    <property type="evidence" value="ECO:0007669"/>
    <property type="project" value="InterPro"/>
</dbReference>
<organism evidence="7 8">
    <name type="scientific">Polysphondylium violaceum</name>
    <dbReference type="NCBI Taxonomy" id="133409"/>
    <lineage>
        <taxon>Eukaryota</taxon>
        <taxon>Amoebozoa</taxon>
        <taxon>Evosea</taxon>
        <taxon>Eumycetozoa</taxon>
        <taxon>Dictyostelia</taxon>
        <taxon>Dictyosteliales</taxon>
        <taxon>Dictyosteliaceae</taxon>
        <taxon>Polysphondylium</taxon>
    </lineage>
</organism>
<gene>
    <name evidence="7" type="ORF">CYY_007771</name>
</gene>
<dbReference type="SUPFAM" id="SSF52518">
    <property type="entry name" value="Thiamin diphosphate-binding fold (THDP-binding)"/>
    <property type="match status" value="1"/>
</dbReference>
<dbReference type="GO" id="GO:0004739">
    <property type="term" value="F:pyruvate dehydrogenase (acetyl-transferring) activity"/>
    <property type="evidence" value="ECO:0007669"/>
    <property type="project" value="UniProtKB-UniRule"/>
</dbReference>
<evidence type="ECO:0000256" key="5">
    <source>
        <dbReference type="RuleBase" id="RU364074"/>
    </source>
</evidence>
<evidence type="ECO:0000259" key="6">
    <source>
        <dbReference type="SMART" id="SM00861"/>
    </source>
</evidence>
<proteinExistence type="predicted"/>
<evidence type="ECO:0000313" key="8">
    <source>
        <dbReference type="Proteomes" id="UP000695562"/>
    </source>
</evidence>
<dbReference type="InterPro" id="IPR033248">
    <property type="entry name" value="Transketolase_C"/>
</dbReference>
<dbReference type="EMBL" id="AJWJ01000433">
    <property type="protein sequence ID" value="KAF2070905.1"/>
    <property type="molecule type" value="Genomic_DNA"/>
</dbReference>
<dbReference type="PANTHER" id="PTHR11624">
    <property type="entry name" value="DEHYDROGENASE RELATED"/>
    <property type="match status" value="1"/>
</dbReference>
<dbReference type="NCBIfam" id="NF006667">
    <property type="entry name" value="PRK09212.1"/>
    <property type="match status" value="1"/>
</dbReference>
<comment type="catalytic activity">
    <reaction evidence="5">
        <text>N(6)-[(R)-lipoyl]-L-lysyl-[protein] + pyruvate + H(+) = N(6)-[(R)-S(8)-acetyldihydrolipoyl]-L-lysyl-[protein] + CO2</text>
        <dbReference type="Rhea" id="RHEA:19189"/>
        <dbReference type="Rhea" id="RHEA-COMP:10474"/>
        <dbReference type="Rhea" id="RHEA-COMP:10478"/>
        <dbReference type="ChEBI" id="CHEBI:15361"/>
        <dbReference type="ChEBI" id="CHEBI:15378"/>
        <dbReference type="ChEBI" id="CHEBI:16526"/>
        <dbReference type="ChEBI" id="CHEBI:83099"/>
        <dbReference type="ChEBI" id="CHEBI:83111"/>
        <dbReference type="EC" id="1.2.4.1"/>
    </reaction>
</comment>
<dbReference type="Pfam" id="PF02780">
    <property type="entry name" value="Transketolase_C"/>
    <property type="match status" value="1"/>
</dbReference>
<dbReference type="Gene3D" id="3.40.50.970">
    <property type="match status" value="1"/>
</dbReference>
<dbReference type="InterPro" id="IPR005475">
    <property type="entry name" value="Transketolase-like_Pyr-bd"/>
</dbReference>
<dbReference type="InterPro" id="IPR009014">
    <property type="entry name" value="Transketo_C/PFOR_II"/>
</dbReference>
<comment type="function">
    <text evidence="5">The pyruvate dehydrogenase complex catalyzes the overall conversion of pyruvate to acetyl-CoA and CO2.</text>
</comment>
<accession>A0A8J4UXG6</accession>
<keyword evidence="2 5" id="KW-0560">Oxidoreductase</keyword>
<evidence type="ECO:0000256" key="1">
    <source>
        <dbReference type="ARBA" id="ARBA00001964"/>
    </source>
</evidence>
<evidence type="ECO:0000256" key="3">
    <source>
        <dbReference type="ARBA" id="ARBA00023052"/>
    </source>
</evidence>
<dbReference type="OrthoDB" id="10266385at2759"/>
<comment type="cofactor">
    <cofactor evidence="1 5">
        <name>thiamine diphosphate</name>
        <dbReference type="ChEBI" id="CHEBI:58937"/>
    </cofactor>
</comment>
<dbReference type="FunFam" id="3.40.50.920:FF:000001">
    <property type="entry name" value="Pyruvate dehydrogenase E1 beta subunit"/>
    <property type="match status" value="1"/>
</dbReference>
<dbReference type="SMART" id="SM00861">
    <property type="entry name" value="Transket_pyr"/>
    <property type="match status" value="1"/>
</dbReference>
<dbReference type="Proteomes" id="UP000695562">
    <property type="component" value="Unassembled WGS sequence"/>
</dbReference>
<dbReference type="InterPro" id="IPR027110">
    <property type="entry name" value="PDHB_mito-type"/>
</dbReference>
<dbReference type="FunFam" id="3.40.50.970:FF:000001">
    <property type="entry name" value="Pyruvate dehydrogenase E1 beta subunit"/>
    <property type="match status" value="1"/>
</dbReference>
<sequence length="359" mass="39552">MFTLLLKKLNQPALNSTSKWVARSFSTAPKEVTVREAINSALDEELARDQRVYVMGEEVAQYNGAYKITKGLFEKYGADRIIDTPITEAGFAGIGVGSAMAGLRPVVEFMTWNFAMQAIDHIVNSSAKTHYMSGGKVFNPIVWRGPNGPPTSVGAQHSQCFAAWYGNVPGLKVIVPWSAEDHRGLLKSAIRDDNPVVCLESELLYNYKFTLSPESQDKDFLIPIGKAKVERQGTDITIVSFSRIVSNCLEAAEILAKEGISAEVINLRSIRPLDVETIVKSVQKTNRLVTAEEGWPQHGVGSEIAAQVVENAFDYLDAPIERITGADVPMPYAKNLEDAAMVQVQNIVNACRRVCYRKK</sequence>
<dbReference type="NCBIfam" id="NF008854">
    <property type="entry name" value="PRK11892.1"/>
    <property type="match status" value="1"/>
</dbReference>
<comment type="caution">
    <text evidence="7">The sequence shown here is derived from an EMBL/GenBank/DDBJ whole genome shotgun (WGS) entry which is preliminary data.</text>
</comment>
<protein>
    <recommendedName>
        <fullName evidence="5">Pyruvate dehydrogenase E1 component subunit beta</fullName>
        <ecNumber evidence="5">1.2.4.1</ecNumber>
    </recommendedName>
</protein>
<dbReference type="AlphaFoldDB" id="A0A8J4UXG6"/>
<evidence type="ECO:0000313" key="7">
    <source>
        <dbReference type="EMBL" id="KAF2070905.1"/>
    </source>
</evidence>
<dbReference type="Pfam" id="PF02779">
    <property type="entry name" value="Transket_pyr"/>
    <property type="match status" value="1"/>
</dbReference>
<dbReference type="Gene3D" id="3.40.50.920">
    <property type="match status" value="1"/>
</dbReference>
<dbReference type="CDD" id="cd07036">
    <property type="entry name" value="TPP_PYR_E1-PDHc-beta_like"/>
    <property type="match status" value="1"/>
</dbReference>
<reference evidence="7" key="1">
    <citation type="submission" date="2020-01" db="EMBL/GenBank/DDBJ databases">
        <title>Development of genomics and gene disruption for Polysphondylium violaceum indicates a role for the polyketide synthase stlB in stalk morphogenesis.</title>
        <authorList>
            <person name="Narita B."/>
            <person name="Kawabe Y."/>
            <person name="Kin K."/>
            <person name="Saito T."/>
            <person name="Gibbs R."/>
            <person name="Kuspa A."/>
            <person name="Muzny D."/>
            <person name="Queller D."/>
            <person name="Richards S."/>
            <person name="Strassman J."/>
            <person name="Sucgang R."/>
            <person name="Worley K."/>
            <person name="Schaap P."/>
        </authorList>
    </citation>
    <scope>NUCLEOTIDE SEQUENCE</scope>
    <source>
        <strain evidence="7">QSvi11</strain>
    </source>
</reference>
<name>A0A8J4UXG6_9MYCE</name>
<keyword evidence="4 5" id="KW-0670">Pyruvate</keyword>
<dbReference type="InterPro" id="IPR029061">
    <property type="entry name" value="THDP-binding"/>
</dbReference>
<keyword evidence="3 5" id="KW-0786">Thiamine pyrophosphate</keyword>
<feature type="domain" description="Transketolase-like pyrimidine-binding" evidence="6">
    <location>
        <begin position="32"/>
        <end position="207"/>
    </location>
</feature>
<dbReference type="PANTHER" id="PTHR11624:SF96">
    <property type="entry name" value="PYRUVATE DEHYDROGENASE E1 COMPONENT SUBUNIT BETA, MITOCHONDRIAL"/>
    <property type="match status" value="1"/>
</dbReference>
<dbReference type="SUPFAM" id="SSF52922">
    <property type="entry name" value="TK C-terminal domain-like"/>
    <property type="match status" value="1"/>
</dbReference>
<evidence type="ECO:0000256" key="4">
    <source>
        <dbReference type="ARBA" id="ARBA00023317"/>
    </source>
</evidence>
<keyword evidence="8" id="KW-1185">Reference proteome</keyword>